<dbReference type="InterPro" id="IPR036921">
    <property type="entry name" value="PurM-like_N_sf"/>
</dbReference>
<dbReference type="Proteomes" id="UP001236723">
    <property type="component" value="Unassembled WGS sequence"/>
</dbReference>
<dbReference type="GO" id="GO:0009030">
    <property type="term" value="F:thiamine-phosphate kinase activity"/>
    <property type="evidence" value="ECO:0007669"/>
    <property type="project" value="UniProtKB-EC"/>
</dbReference>
<feature type="binding site" evidence="1">
    <location>
        <position position="209"/>
    </location>
    <ligand>
        <name>Mg(2+)</name>
        <dbReference type="ChEBI" id="CHEBI:18420"/>
        <label>3</label>
    </ligand>
</feature>
<sequence>MKETDLIKQITPSFYRRSSVVTGIGDDGAVIKPPSGHELVVVADAMIEDVHFSFNYMDLSDIGHRVLAANVSDLIAMGSEPLYYLITIGVPSDYNHNDIQSLYDGMNELAKVYNMDLIGGDTTSSSKLMISITAFGSVLPNKKRLRFQAESGDVVFVTGNLGESGYGLHLLNDDPKSKDNYFINRHKRPVPRQAFLQASQSLNRICLNDISDGISTELNEIAEASLVNIEINYESLPVHQDMTKLNSTFLKQLVLSAGEDFELVGTCSVQEWKQLEQLSQKLNVPIKSIGSVTSSSSNPKVNLIESDQTTILERKGYEHS</sequence>
<keyword evidence="1" id="KW-0460">Magnesium</keyword>
<feature type="domain" description="PurM-like N-terminal" evidence="2">
    <location>
        <begin position="25"/>
        <end position="138"/>
    </location>
</feature>
<feature type="binding site" evidence="1">
    <location>
        <position position="27"/>
    </location>
    <ligand>
        <name>Mg(2+)</name>
        <dbReference type="ChEBI" id="CHEBI:18420"/>
        <label>3</label>
    </ligand>
</feature>
<dbReference type="PANTHER" id="PTHR30270">
    <property type="entry name" value="THIAMINE-MONOPHOSPHATE KINASE"/>
    <property type="match status" value="1"/>
</dbReference>
<feature type="binding site" evidence="1">
    <location>
        <begin position="120"/>
        <end position="121"/>
    </location>
    <ligand>
        <name>ATP</name>
        <dbReference type="ChEBI" id="CHEBI:30616"/>
    </ligand>
</feature>
<feature type="binding site" evidence="1">
    <location>
        <position position="51"/>
    </location>
    <ligand>
        <name>substrate</name>
    </ligand>
</feature>
<dbReference type="EMBL" id="JAUSUP010000004">
    <property type="protein sequence ID" value="MDQ0351807.1"/>
    <property type="molecule type" value="Genomic_DNA"/>
</dbReference>
<comment type="function">
    <text evidence="1">Catalyzes the ATP-dependent phosphorylation of thiamine-monophosphate (TMP) to form thiamine-pyrophosphate (TPP), the active form of vitamin B1.</text>
</comment>
<dbReference type="PANTHER" id="PTHR30270:SF0">
    <property type="entry name" value="THIAMINE-MONOPHOSPHATE KINASE"/>
    <property type="match status" value="1"/>
</dbReference>
<feature type="binding site" evidence="1">
    <location>
        <position position="27"/>
    </location>
    <ligand>
        <name>Mg(2+)</name>
        <dbReference type="ChEBI" id="CHEBI:18420"/>
        <label>4</label>
    </ligand>
</feature>
<feature type="binding site" evidence="1">
    <location>
        <position position="121"/>
    </location>
    <ligand>
        <name>Mg(2+)</name>
        <dbReference type="ChEBI" id="CHEBI:18420"/>
        <label>1</label>
    </ligand>
</feature>
<comment type="miscellaneous">
    <text evidence="1">Reaction mechanism of ThiL seems to utilize a direct, inline transfer of the gamma-phosphate of ATP to TMP rather than a phosphorylated enzyme intermediate.</text>
</comment>
<dbReference type="Gene3D" id="3.30.1330.10">
    <property type="entry name" value="PurM-like, N-terminal domain"/>
    <property type="match status" value="1"/>
</dbReference>
<keyword evidence="5" id="KW-1185">Reference proteome</keyword>
<comment type="similarity">
    <text evidence="1">Belongs to the thiamine-monophosphate kinase family.</text>
</comment>
<evidence type="ECO:0000313" key="4">
    <source>
        <dbReference type="EMBL" id="MDQ0351807.1"/>
    </source>
</evidence>
<feature type="binding site" evidence="1">
    <location>
        <position position="259"/>
    </location>
    <ligand>
        <name>substrate</name>
    </ligand>
</feature>
<keyword evidence="1 4" id="KW-0808">Transferase</keyword>
<feature type="binding site" evidence="1">
    <location>
        <position position="317"/>
    </location>
    <ligand>
        <name>substrate</name>
    </ligand>
</feature>
<keyword evidence="1" id="KW-0547">Nucleotide-binding</keyword>
<dbReference type="HAMAP" id="MF_02128">
    <property type="entry name" value="TMP_kinase"/>
    <property type="match status" value="1"/>
</dbReference>
<feature type="binding site" evidence="1">
    <location>
        <position position="73"/>
    </location>
    <ligand>
        <name>Mg(2+)</name>
        <dbReference type="ChEBI" id="CHEBI:18420"/>
        <label>3</label>
    </ligand>
</feature>
<feature type="binding site" evidence="1">
    <location>
        <position position="211"/>
    </location>
    <ligand>
        <name>ATP</name>
        <dbReference type="ChEBI" id="CHEBI:30616"/>
    </ligand>
</feature>
<dbReference type="EC" id="2.7.4.16" evidence="1"/>
<dbReference type="SUPFAM" id="SSF56042">
    <property type="entry name" value="PurM C-terminal domain-like"/>
    <property type="match status" value="1"/>
</dbReference>
<dbReference type="NCBIfam" id="TIGR01379">
    <property type="entry name" value="thiL"/>
    <property type="match status" value="1"/>
</dbReference>
<feature type="binding site" evidence="1">
    <location>
        <position position="212"/>
    </location>
    <ligand>
        <name>Mg(2+)</name>
        <dbReference type="ChEBI" id="CHEBI:18420"/>
        <label>5</label>
    </ligand>
</feature>
<evidence type="ECO:0000259" key="3">
    <source>
        <dbReference type="Pfam" id="PF02769"/>
    </source>
</evidence>
<comment type="pathway">
    <text evidence="1">Cofactor biosynthesis; thiamine diphosphate biosynthesis; thiamine diphosphate from thiamine phosphate: step 1/1.</text>
</comment>
<reference evidence="4 5" key="1">
    <citation type="submission" date="2023-07" db="EMBL/GenBank/DDBJ databases">
        <title>Genomic Encyclopedia of Type Strains, Phase IV (KMG-IV): sequencing the most valuable type-strain genomes for metagenomic binning, comparative biology and taxonomic classification.</title>
        <authorList>
            <person name="Goeker M."/>
        </authorList>
    </citation>
    <scope>NUCLEOTIDE SEQUENCE [LARGE SCALE GENOMIC DNA]</scope>
    <source>
        <strain evidence="4 5">DSM 15448</strain>
    </source>
</reference>
<dbReference type="PIRSF" id="PIRSF005303">
    <property type="entry name" value="Thiam_monoph_kin"/>
    <property type="match status" value="1"/>
</dbReference>
<name>A0ABU0DTQ6_9BACI</name>
<dbReference type="InterPro" id="IPR016188">
    <property type="entry name" value="PurM-like_N"/>
</dbReference>
<evidence type="ECO:0000256" key="1">
    <source>
        <dbReference type="HAMAP-Rule" id="MF_02128"/>
    </source>
</evidence>
<gene>
    <name evidence="1" type="primary">thiL</name>
    <name evidence="4" type="ORF">J2R98_001639</name>
</gene>
<protein>
    <recommendedName>
        <fullName evidence="1">Thiamine-monophosphate kinase</fullName>
        <shortName evidence="1">TMP kinase</shortName>
        <shortName evidence="1">Thiamine-phosphate kinase</shortName>
        <ecNumber evidence="1">2.7.4.16</ecNumber>
    </recommendedName>
</protein>
<dbReference type="InterPro" id="IPR036676">
    <property type="entry name" value="PurM-like_C_sf"/>
</dbReference>
<organism evidence="4 5">
    <name type="scientific">Alkalibacillus filiformis</name>
    <dbReference type="NCBI Taxonomy" id="200990"/>
    <lineage>
        <taxon>Bacteria</taxon>
        <taxon>Bacillati</taxon>
        <taxon>Bacillota</taxon>
        <taxon>Bacilli</taxon>
        <taxon>Bacillales</taxon>
        <taxon>Bacillaceae</taxon>
        <taxon>Alkalibacillus</taxon>
    </lineage>
</organism>
<proteinExistence type="inferred from homology"/>
<dbReference type="InterPro" id="IPR006283">
    <property type="entry name" value="ThiL-like"/>
</dbReference>
<dbReference type="Pfam" id="PF02769">
    <property type="entry name" value="AIRS_C"/>
    <property type="match status" value="1"/>
</dbReference>
<keyword evidence="1" id="KW-0784">Thiamine biosynthesis</keyword>
<feature type="binding site" evidence="1">
    <location>
        <position position="103"/>
    </location>
    <ligand>
        <name>ATP</name>
        <dbReference type="ChEBI" id="CHEBI:30616"/>
    </ligand>
</feature>
<comment type="caution">
    <text evidence="1">Lacks conserved residue(s) required for the propagation of feature annotation.</text>
</comment>
<accession>A0ABU0DTQ6</accession>
<dbReference type="CDD" id="cd02194">
    <property type="entry name" value="ThiL"/>
    <property type="match status" value="1"/>
</dbReference>
<feature type="domain" description="PurM-like C-terminal" evidence="3">
    <location>
        <begin position="151"/>
        <end position="295"/>
    </location>
</feature>
<comment type="caution">
    <text evidence="4">The sequence shown here is derived from an EMBL/GenBank/DDBJ whole genome shotgun (WGS) entry which is preliminary data.</text>
</comment>
<dbReference type="Gene3D" id="3.90.650.10">
    <property type="entry name" value="PurM-like C-terminal domain"/>
    <property type="match status" value="1"/>
</dbReference>
<dbReference type="InterPro" id="IPR010918">
    <property type="entry name" value="PurM-like_C_dom"/>
</dbReference>
<feature type="binding site" evidence="1">
    <location>
        <position position="44"/>
    </location>
    <ligand>
        <name>Mg(2+)</name>
        <dbReference type="ChEBI" id="CHEBI:18420"/>
        <label>1</label>
    </ligand>
</feature>
<feature type="binding site" evidence="1">
    <location>
        <position position="73"/>
    </location>
    <ligand>
        <name>Mg(2+)</name>
        <dbReference type="ChEBI" id="CHEBI:18420"/>
        <label>4</label>
    </ligand>
</feature>
<dbReference type="RefSeq" id="WP_307067836.1">
    <property type="nucleotide sequence ID" value="NZ_JAUSUP010000004.1"/>
</dbReference>
<feature type="binding site" evidence="1">
    <location>
        <position position="73"/>
    </location>
    <ligand>
        <name>Mg(2+)</name>
        <dbReference type="ChEBI" id="CHEBI:18420"/>
        <label>2</label>
    </ligand>
</feature>
<keyword evidence="1" id="KW-0479">Metal-binding</keyword>
<feature type="binding site" evidence="1">
    <location>
        <position position="44"/>
    </location>
    <ligand>
        <name>Mg(2+)</name>
        <dbReference type="ChEBI" id="CHEBI:18420"/>
        <label>2</label>
    </ligand>
</feature>
<keyword evidence="1" id="KW-0067">ATP-binding</keyword>
<keyword evidence="1 4" id="KW-0418">Kinase</keyword>
<feature type="binding site" evidence="1">
    <location>
        <position position="146"/>
    </location>
    <ligand>
        <name>ATP</name>
        <dbReference type="ChEBI" id="CHEBI:30616"/>
    </ligand>
</feature>
<dbReference type="SUPFAM" id="SSF55326">
    <property type="entry name" value="PurM N-terminal domain-like"/>
    <property type="match status" value="1"/>
</dbReference>
<dbReference type="Pfam" id="PF00586">
    <property type="entry name" value="AIRS"/>
    <property type="match status" value="1"/>
</dbReference>
<evidence type="ECO:0000259" key="2">
    <source>
        <dbReference type="Pfam" id="PF00586"/>
    </source>
</evidence>
<comment type="catalytic activity">
    <reaction evidence="1">
        <text>thiamine phosphate + ATP = thiamine diphosphate + ADP</text>
        <dbReference type="Rhea" id="RHEA:15913"/>
        <dbReference type="ChEBI" id="CHEBI:30616"/>
        <dbReference type="ChEBI" id="CHEBI:37575"/>
        <dbReference type="ChEBI" id="CHEBI:58937"/>
        <dbReference type="ChEBI" id="CHEBI:456216"/>
        <dbReference type="EC" id="2.7.4.16"/>
    </reaction>
</comment>
<evidence type="ECO:0000313" key="5">
    <source>
        <dbReference type="Proteomes" id="UP001236723"/>
    </source>
</evidence>